<evidence type="ECO:0000313" key="2">
    <source>
        <dbReference type="EMBL" id="MBF9135317.1"/>
    </source>
</evidence>
<dbReference type="RefSeq" id="WP_196206771.1">
    <property type="nucleotide sequence ID" value="NZ_JADPUN010000422.1"/>
</dbReference>
<evidence type="ECO:0000256" key="1">
    <source>
        <dbReference type="SAM" id="MobiDB-lite"/>
    </source>
</evidence>
<feature type="compositionally biased region" description="Low complexity" evidence="1">
    <location>
        <begin position="204"/>
        <end position="234"/>
    </location>
</feature>
<protein>
    <submittedName>
        <fullName evidence="2">Uncharacterized protein</fullName>
    </submittedName>
</protein>
<feature type="region of interest" description="Disordered" evidence="1">
    <location>
        <begin position="1"/>
        <end position="71"/>
    </location>
</feature>
<comment type="caution">
    <text evidence="2">The sequence shown here is derived from an EMBL/GenBank/DDBJ whole genome shotgun (WGS) entry which is preliminary data.</text>
</comment>
<feature type="compositionally biased region" description="Pro residues" evidence="1">
    <location>
        <begin position="26"/>
        <end position="38"/>
    </location>
</feature>
<feature type="compositionally biased region" description="Low complexity" evidence="1">
    <location>
        <begin position="1"/>
        <end position="25"/>
    </location>
</feature>
<evidence type="ECO:0000313" key="3">
    <source>
        <dbReference type="Proteomes" id="UP000638560"/>
    </source>
</evidence>
<proteinExistence type="predicted"/>
<feature type="region of interest" description="Disordered" evidence="1">
    <location>
        <begin position="204"/>
        <end position="278"/>
    </location>
</feature>
<feature type="compositionally biased region" description="Low complexity" evidence="1">
    <location>
        <begin position="39"/>
        <end position="67"/>
    </location>
</feature>
<name>A0ABS0HA06_9ACTN</name>
<dbReference type="EMBL" id="JADPUN010000422">
    <property type="protein sequence ID" value="MBF9135317.1"/>
    <property type="molecule type" value="Genomic_DNA"/>
</dbReference>
<accession>A0ABS0HA06</accession>
<gene>
    <name evidence="2" type="ORF">I0C86_41440</name>
</gene>
<reference evidence="2 3" key="1">
    <citation type="submission" date="2020-11" db="EMBL/GenBank/DDBJ databases">
        <title>A novel isolate from a Black sea contaminated sediment with potential to produce alkanes: Plantactinospora alkalitolerans sp. nov.</title>
        <authorList>
            <person name="Carro L."/>
            <person name="Veyisoglu A."/>
            <person name="Guven K."/>
            <person name="Schumann P."/>
            <person name="Klenk H.-P."/>
            <person name="Sahin N."/>
        </authorList>
    </citation>
    <scope>NUCLEOTIDE SEQUENCE [LARGE SCALE GENOMIC DNA]</scope>
    <source>
        <strain evidence="2 3">S1510</strain>
    </source>
</reference>
<keyword evidence="3" id="KW-1185">Reference proteome</keyword>
<organism evidence="2 3">
    <name type="scientific">Plantactinospora alkalitolerans</name>
    <dbReference type="NCBI Taxonomy" id="2789879"/>
    <lineage>
        <taxon>Bacteria</taxon>
        <taxon>Bacillati</taxon>
        <taxon>Actinomycetota</taxon>
        <taxon>Actinomycetes</taxon>
        <taxon>Micromonosporales</taxon>
        <taxon>Micromonosporaceae</taxon>
        <taxon>Plantactinospora</taxon>
    </lineage>
</organism>
<dbReference type="Proteomes" id="UP000638560">
    <property type="component" value="Unassembled WGS sequence"/>
</dbReference>
<sequence>MTQPAGDSTAAGTAGTTATGTDQTPAPAPAPVPTPPASTAPSPAAAPQQPAAPAAGGAPAPANPGAPWRELPVEDQVEYWRAQSRRHESRHLGALGLQPGELDQLRATAAEHQRQVEANQTEHERAVAAAEARGRTAALAEVGGQLVDAQMRVSIGDRMTDDQVTELLQNLDLRRFQTAAGGVDRDRVAAFVGTLLPQAAAPVTPAVPASPAGQPQVPATGAAPQAPAAVTGAPLRPAPDMGQGTHAATRPSGLAAGAEIARQRFGDRQAQPPATPQL</sequence>